<name>A0A5C7I3C1_9ROSI</name>
<dbReference type="PANTHER" id="PTHR35095:SF1">
    <property type="entry name" value="OS05G0143300 PROTEIN"/>
    <property type="match status" value="1"/>
</dbReference>
<dbReference type="AlphaFoldDB" id="A0A5C7I3C1"/>
<dbReference type="Proteomes" id="UP000323000">
    <property type="component" value="Chromosome 4"/>
</dbReference>
<organism evidence="1 2">
    <name type="scientific">Acer yangbiense</name>
    <dbReference type="NCBI Taxonomy" id="1000413"/>
    <lineage>
        <taxon>Eukaryota</taxon>
        <taxon>Viridiplantae</taxon>
        <taxon>Streptophyta</taxon>
        <taxon>Embryophyta</taxon>
        <taxon>Tracheophyta</taxon>
        <taxon>Spermatophyta</taxon>
        <taxon>Magnoliopsida</taxon>
        <taxon>eudicotyledons</taxon>
        <taxon>Gunneridae</taxon>
        <taxon>Pentapetalae</taxon>
        <taxon>rosids</taxon>
        <taxon>malvids</taxon>
        <taxon>Sapindales</taxon>
        <taxon>Sapindaceae</taxon>
        <taxon>Hippocastanoideae</taxon>
        <taxon>Acereae</taxon>
        <taxon>Acer</taxon>
    </lineage>
</organism>
<reference evidence="2" key="1">
    <citation type="journal article" date="2019" name="Gigascience">
        <title>De novo genome assembly of the endangered Acer yangbiense, a plant species with extremely small populations endemic to Yunnan Province, China.</title>
        <authorList>
            <person name="Yang J."/>
            <person name="Wariss H.M."/>
            <person name="Tao L."/>
            <person name="Zhang R."/>
            <person name="Yun Q."/>
            <person name="Hollingsworth P."/>
            <person name="Dao Z."/>
            <person name="Luo G."/>
            <person name="Guo H."/>
            <person name="Ma Y."/>
            <person name="Sun W."/>
        </authorList>
    </citation>
    <scope>NUCLEOTIDE SEQUENCE [LARGE SCALE GENOMIC DNA]</scope>
    <source>
        <strain evidence="2">cv. Malutang</strain>
    </source>
</reference>
<dbReference type="PANTHER" id="PTHR35095">
    <property type="entry name" value="OS05G0143300 PROTEIN"/>
    <property type="match status" value="1"/>
</dbReference>
<comment type="caution">
    <text evidence="1">The sequence shown here is derived from an EMBL/GenBank/DDBJ whole genome shotgun (WGS) entry which is preliminary data.</text>
</comment>
<protein>
    <submittedName>
        <fullName evidence="1">Uncharacterized protein</fullName>
    </submittedName>
</protein>
<dbReference type="OrthoDB" id="1918704at2759"/>
<sequence length="423" mass="47140">MVKLCLMASHGNHPPPGLVLHQEQAMSRVIKDCQAYLPFQGTRQEVIRSDCLNIRSNQIEESWKPISGLCDSNQFVKIDSTVTKPVLIDVADNRQDSVLFSFGIAEQCSKREKILNFLMSGSTEAEEGVLDLSLLSDLMGLETLTFDAHQQSSAPSLIYPTNIFSAQKLLPDWVGDMAHSSKITIHPDGRVLFAGSRTEMNNFLSVVAEFYLSQNSTKWRNQSVLIPHFDWWESREAQANNHKSSLKVEAVTVAPLKSPEKIKVKPLTKKKNNGKIGRERDLYKRNYFHACESLLSLMINKRRHGKMAFLSLKKSGPELPELLSQFSAGIAGTGLAVLFSVVCKVASGRVPFCAYKLFNTGLGFGLVWLSSAVNSLRDSIVHIGKNTNKMGLEVEMMSRVDKNLNDIYFRAATLMVVAALRFA</sequence>
<proteinExistence type="predicted"/>
<evidence type="ECO:0000313" key="2">
    <source>
        <dbReference type="Proteomes" id="UP000323000"/>
    </source>
</evidence>
<keyword evidence="2" id="KW-1185">Reference proteome</keyword>
<gene>
    <name evidence="1" type="ORF">EZV62_010578</name>
</gene>
<accession>A0A5C7I3C1</accession>
<dbReference type="EMBL" id="VAHF01000004">
    <property type="protein sequence ID" value="TXG63584.1"/>
    <property type="molecule type" value="Genomic_DNA"/>
</dbReference>
<evidence type="ECO:0000313" key="1">
    <source>
        <dbReference type="EMBL" id="TXG63584.1"/>
    </source>
</evidence>